<dbReference type="InterPro" id="IPR036397">
    <property type="entry name" value="RNaseH_sf"/>
</dbReference>
<evidence type="ECO:0000313" key="1">
    <source>
        <dbReference type="EMBL" id="EEC08013.1"/>
    </source>
</evidence>
<sequence>MYTAVYTDMAERTLSAPDAFDSTTHARAAPWVDTKSNAVGSTLLEPSDALHTTLTKLEAILHAATPVYEDLQRKQRQQQTHQDQHHVTFYTDSAETYEECRRSSSCFTSSSTGPRKGTIQSLNTTFQTLAETLGVRARVSWVPAHSGIAGDD</sequence>
<reference evidence="2" key="2">
    <citation type="submission" date="2020-05" db="UniProtKB">
        <authorList>
            <consortium name="EnsemblMetazoa"/>
        </authorList>
    </citation>
    <scope>IDENTIFICATION</scope>
    <source>
        <strain evidence="2">wikel</strain>
    </source>
</reference>
<organism>
    <name type="scientific">Ixodes scapularis</name>
    <name type="common">Black-legged tick</name>
    <name type="synonym">Deer tick</name>
    <dbReference type="NCBI Taxonomy" id="6945"/>
    <lineage>
        <taxon>Eukaryota</taxon>
        <taxon>Metazoa</taxon>
        <taxon>Ecdysozoa</taxon>
        <taxon>Arthropoda</taxon>
        <taxon>Chelicerata</taxon>
        <taxon>Arachnida</taxon>
        <taxon>Acari</taxon>
        <taxon>Parasitiformes</taxon>
        <taxon>Ixodida</taxon>
        <taxon>Ixodoidea</taxon>
        <taxon>Ixodidae</taxon>
        <taxon>Ixodinae</taxon>
        <taxon>Ixodes</taxon>
    </lineage>
</organism>
<keyword evidence="3" id="KW-1185">Reference proteome</keyword>
<dbReference type="VEuPathDB" id="VectorBase:ISCW006757"/>
<dbReference type="EMBL" id="DS749854">
    <property type="protein sequence ID" value="EEC08013.1"/>
    <property type="molecule type" value="Genomic_DNA"/>
</dbReference>
<dbReference type="Proteomes" id="UP000001555">
    <property type="component" value="Unassembled WGS sequence"/>
</dbReference>
<dbReference type="Gene3D" id="3.30.420.10">
    <property type="entry name" value="Ribonuclease H-like superfamily/Ribonuclease H"/>
    <property type="match status" value="1"/>
</dbReference>
<accession>B7PN41</accession>
<gene>
    <name evidence="1" type="ORF">IscW_ISCW006757</name>
</gene>
<dbReference type="InParanoid" id="B7PN41"/>
<name>B7PN41_IXOSC</name>
<protein>
    <recommendedName>
        <fullName evidence="4">RNase H type-1 domain-containing protein</fullName>
    </recommendedName>
</protein>
<evidence type="ECO:0000313" key="2">
    <source>
        <dbReference type="EnsemblMetazoa" id="ISCW006757-PA"/>
    </source>
</evidence>
<reference evidence="1 3" key="1">
    <citation type="submission" date="2008-03" db="EMBL/GenBank/DDBJ databases">
        <title>Annotation of Ixodes scapularis.</title>
        <authorList>
            <consortium name="Ixodes scapularis Genome Project Consortium"/>
            <person name="Caler E."/>
            <person name="Hannick L.I."/>
            <person name="Bidwell S."/>
            <person name="Joardar V."/>
            <person name="Thiagarajan M."/>
            <person name="Amedeo P."/>
            <person name="Galinsky K.J."/>
            <person name="Schobel S."/>
            <person name="Inman J."/>
            <person name="Hostetler J."/>
            <person name="Miller J."/>
            <person name="Hammond M."/>
            <person name="Megy K."/>
            <person name="Lawson D."/>
            <person name="Kodira C."/>
            <person name="Sutton G."/>
            <person name="Meyer J."/>
            <person name="Hill C.A."/>
            <person name="Birren B."/>
            <person name="Nene V."/>
            <person name="Collins F."/>
            <person name="Alarcon-Chaidez F."/>
            <person name="Wikel S."/>
            <person name="Strausberg R."/>
        </authorList>
    </citation>
    <scope>NUCLEOTIDE SEQUENCE [LARGE SCALE GENOMIC DNA]</scope>
    <source>
        <strain evidence="3">Wikel</strain>
        <strain evidence="1">Wikel colony</strain>
    </source>
</reference>
<dbReference type="VEuPathDB" id="VectorBase:ISCI006757"/>
<dbReference type="EMBL" id="ABJB010550414">
    <property type="status" value="NOT_ANNOTATED_CDS"/>
    <property type="molecule type" value="Genomic_DNA"/>
</dbReference>
<dbReference type="GO" id="GO:0003676">
    <property type="term" value="F:nucleic acid binding"/>
    <property type="evidence" value="ECO:0007669"/>
    <property type="project" value="InterPro"/>
</dbReference>
<dbReference type="EnsemblMetazoa" id="ISCW006757-RA">
    <property type="protein sequence ID" value="ISCW006757-PA"/>
    <property type="gene ID" value="ISCW006757"/>
</dbReference>
<evidence type="ECO:0000313" key="3">
    <source>
        <dbReference type="Proteomes" id="UP000001555"/>
    </source>
</evidence>
<dbReference type="AlphaFoldDB" id="B7PN41"/>
<proteinExistence type="predicted"/>
<dbReference type="HOGENOM" id="CLU_1724336_0_0_1"/>
<dbReference type="PaxDb" id="6945-B7PN41"/>
<evidence type="ECO:0008006" key="4">
    <source>
        <dbReference type="Google" id="ProtNLM"/>
    </source>
</evidence>